<evidence type="ECO:0000313" key="8">
    <source>
        <dbReference type="Proteomes" id="UP000504607"/>
    </source>
</evidence>
<dbReference type="SUPFAM" id="SSF48371">
    <property type="entry name" value="ARM repeat"/>
    <property type="match status" value="3"/>
</dbReference>
<dbReference type="GeneID" id="105043717"/>
<reference evidence="9" key="1">
    <citation type="submission" date="2025-08" db="UniProtKB">
        <authorList>
            <consortium name="RefSeq"/>
        </authorList>
    </citation>
    <scope>IDENTIFICATION</scope>
</reference>
<dbReference type="KEGG" id="egu:105043717"/>
<dbReference type="InterPro" id="IPR040191">
    <property type="entry name" value="UTP10"/>
</dbReference>
<gene>
    <name evidence="9" type="primary">LOC105043717</name>
</gene>
<dbReference type="InterPro" id="IPR022125">
    <property type="entry name" value="U3snoRNP10_N"/>
</dbReference>
<keyword evidence="4" id="KW-0698">rRNA processing</keyword>
<evidence type="ECO:0000256" key="4">
    <source>
        <dbReference type="ARBA" id="ARBA00022552"/>
    </source>
</evidence>
<dbReference type="Proteomes" id="UP000504607">
    <property type="component" value="Chromosome 4"/>
</dbReference>
<accession>A0A6I9R4X7</accession>
<protein>
    <submittedName>
        <fullName evidence="9">Uncharacterized protein At3g06530</fullName>
    </submittedName>
</protein>
<dbReference type="InterPro" id="IPR012954">
    <property type="entry name" value="BP28_C_dom"/>
</dbReference>
<name>A0A6I9R4X7_ELAGV</name>
<dbReference type="GO" id="GO:0030686">
    <property type="term" value="C:90S preribosome"/>
    <property type="evidence" value="ECO:0007669"/>
    <property type="project" value="TreeGrafter"/>
</dbReference>
<dbReference type="SMART" id="SM01036">
    <property type="entry name" value="BP28CT"/>
    <property type="match status" value="1"/>
</dbReference>
<proteinExistence type="inferred from homology"/>
<dbReference type="PANTHER" id="PTHR13457:SF1">
    <property type="entry name" value="HEAT REPEAT-CONTAINING PROTEIN 1"/>
    <property type="match status" value="1"/>
</dbReference>
<sequence length="2181" mass="245526">MASSIASQLQAIKSVLKGAPDAIRRPRTRPSVIFDPKEAADIDLRTILPIALSGLEVLVDLDGRFRKYEGTLFSQTSLELDREKMVPKEEEKINKSIHSYLRLLSGHLQLPAALKTLEYLVRRYQVHVFNMDELVLCALPYHDTHAFVRIVQLLDLGNNKWAFLEGIKNSGAPPPRQVIVQQCIRDKGLLEILCNYASPTKDFQHSRPVVCFCTAVIVEALGVIPELDTDTVQRVLGFVFNGLNPTMRGGRDDKAGALMVVGLLATRATLAPKLSQNLVLFIARMAQHDANQSVDLPWLRVMIMAIISLVQSQSMQLFPKKTLMFLKDIRDLPGVLSGLSSEFNIQGFLGLYLGSLIEYSTSDDSCCITLINMLEALALKDFVGKIVSKVLSYCMKLSRGLENSSLCEAGIWAKKILVVVGKHYPCELRGAIHKFLESSKINACDEQSILETLSQLFDGSLDIPMEISDPKLWFSLEHPKVAVRQATLSNIAASGMLKSMAANPQKVINLTNAIIRGLHDDDLRVVEAALSVDGLVGLVEAPCLLKAYHHVLSRCTDILYNSTSKTSRACNIAVSCLERLVVEFRSLHIDCSKEIATTLFPLLLVVPKTWRVNLKALELVKQVEWPFYIESSIAYDSTFFDQMKNLEFAHATSINMKTIGALAEMFATNPEEHMQWLVECSNCGALSKSLFFLIMLQALKVQNEESGSLLKLYQACFSALKNEWHEMEPQGGVSFVDELNLDKLDKPCIGFVDQLLHADVDILNLKILICIFWSLLKRYVEIIKQNTMAETDEWLSILNELFIFFVTSPSKNVFKRHLQFLVTSCSKAPCWFLSKYFAEEGVPVEIQVESLLLFSTLCSMSELSEDGMDENSHLQHLLGFPSLLIPLSNENKDVRTAAVNCVEGLYKMWRLFDVSRLRNGNDTILSRCVSSPTFGDFLESIVSQKKLISSDGNFLSSYLTSMLSLSDHNFLVPDSIHNRFDQPTKDAILLFILSSTLRFSSYGKLVVLSLLKGLGNIILHVGGVKSLLFELLERRNKYHFGLDKVQQKLSKTEIETLCLLLEVCVPVSSSAHIDADMVDCLIKALRVDALSPDDAAVVRPCVTVLQSLTPAMYGSLKTEIQDQLFGNLVFLFRNDNGDIRNAAREALLRININCSTIVRFLELILSQDHELGSAKRVKRKKNLIHFSFGISQDTFSKEEPTLSILVSFLDILLLKKNIKKRESLVQPLFQALEKLFSNDWLLGLIGQGEKGSGALSEVPESLISAVYQAQQITLLVLKDITDSLILDHPIKDDMFDKVNMNLLIECAHTAKDVASRNHVFLLLSSVAKVSSRWVSEHIVDIFTVIGESAVKQNDSHSQQVLEDMISTLVPRWLSKTNSVGELLQIFIKALPDVIEHRRLTLMVYLLRTLGEEGSLGVLVVYLFHSLASRITKFPSKHLRDWHDFVSSSSFILNEWEYEFAAQIFDQYSCKIWFPCLVKVLQEIRVHSEQEGLLHELYLAMQFILYKMHDTELVFELESGQDRDCLQITLGELMEQVVLHSQLVTVRRKQVSVTSDIIKAFKDCANRVLKTITRWMLPSAYFKGITQLLGHADGSVKRKTLGLLSETVKHHSLVQKNPKEMKKMKQKFMAFPLHIDESSAPSFNELCLKIVELIDNTTDGSDSPMKLAAVSSIEIMAKEFPSDNLIYATCLTVIVKHIGSDNSTLSSGCIRTTGALISVLGSKALSQLPLLMKHMIARAHEISNCPIGNFKHNLVDVSQEVTSHKVSLLLSILVTLEAVVEKLGGFLNPYLADILDLLVLHPEYASELDMKMKLKAATVRKLLSEKIPARLMLTPLLQIYSSSLKCGELSLCLVFEMLSSMIGAMDRSSIVTYHAKLFEQCLMALDLRRQHPESVRNINMVEQSVIHAMIVLTMKLTETMFRPLFLHSLEWAESEFEGSHLTKSRSLERTISFYMLVSKLIEQHRSLFVPYFKYLLEGCIQYLAEDQDGGLPTSTQKRKKAKVGDTHNLGKDKVLSAKQWHLRALILKSLYHCFLYDTDQKFLDSSNFQFLLKPIVSQLVVEPPASLEQMVDVPTVEEVDESLVLCLGQMAVTARSDVLWKPLNHEVLMHTRNEKVRPRILGLKVVKYLVEHLKEEYLVFLPETIPFLGELLEDVELPVKTLVQEILKEMETLSGESLRQYL</sequence>
<feature type="domain" description="BP28 C-terminal" evidence="7">
    <location>
        <begin position="1866"/>
        <end position="2041"/>
    </location>
</feature>
<dbReference type="InterPro" id="IPR016024">
    <property type="entry name" value="ARM-type_fold"/>
</dbReference>
<evidence type="ECO:0000256" key="2">
    <source>
        <dbReference type="ARBA" id="ARBA00010559"/>
    </source>
</evidence>
<dbReference type="GO" id="GO:0000462">
    <property type="term" value="P:maturation of SSU-rRNA from tricistronic rRNA transcript (SSU-rRNA, 5.8S rRNA, LSU-rRNA)"/>
    <property type="evidence" value="ECO:0007669"/>
    <property type="project" value="TreeGrafter"/>
</dbReference>
<dbReference type="OrthoDB" id="31183at2759"/>
<dbReference type="GO" id="GO:0045943">
    <property type="term" value="P:positive regulation of transcription by RNA polymerase I"/>
    <property type="evidence" value="ECO:0007669"/>
    <property type="project" value="TreeGrafter"/>
</dbReference>
<keyword evidence="8" id="KW-1185">Reference proteome</keyword>
<dbReference type="InParanoid" id="A0A6I9R4X7"/>
<dbReference type="GO" id="GO:0030515">
    <property type="term" value="F:snoRNA binding"/>
    <property type="evidence" value="ECO:0007669"/>
    <property type="project" value="TreeGrafter"/>
</dbReference>
<dbReference type="GO" id="GO:0034455">
    <property type="term" value="C:t-UTP complex"/>
    <property type="evidence" value="ECO:0007669"/>
    <property type="project" value="TreeGrafter"/>
</dbReference>
<dbReference type="Pfam" id="PF08146">
    <property type="entry name" value="BP28CT"/>
    <property type="match status" value="1"/>
</dbReference>
<evidence type="ECO:0000256" key="3">
    <source>
        <dbReference type="ARBA" id="ARBA00022517"/>
    </source>
</evidence>
<keyword evidence="5" id="KW-0539">Nucleus</keyword>
<dbReference type="GO" id="GO:0032040">
    <property type="term" value="C:small-subunit processome"/>
    <property type="evidence" value="ECO:0007669"/>
    <property type="project" value="TreeGrafter"/>
</dbReference>
<dbReference type="Pfam" id="PF24477">
    <property type="entry name" value="ARM_At3g06530"/>
    <property type="match status" value="1"/>
</dbReference>
<dbReference type="PANTHER" id="PTHR13457">
    <property type="entry name" value="BAP28"/>
    <property type="match status" value="1"/>
</dbReference>
<evidence type="ECO:0000256" key="5">
    <source>
        <dbReference type="ARBA" id="ARBA00023242"/>
    </source>
</evidence>
<organism evidence="8 9">
    <name type="scientific">Elaeis guineensis var. tenera</name>
    <name type="common">Oil palm</name>
    <dbReference type="NCBI Taxonomy" id="51953"/>
    <lineage>
        <taxon>Eukaryota</taxon>
        <taxon>Viridiplantae</taxon>
        <taxon>Streptophyta</taxon>
        <taxon>Embryophyta</taxon>
        <taxon>Tracheophyta</taxon>
        <taxon>Spermatophyta</taxon>
        <taxon>Magnoliopsida</taxon>
        <taxon>Liliopsida</taxon>
        <taxon>Arecaceae</taxon>
        <taxon>Arecoideae</taxon>
        <taxon>Cocoseae</taxon>
        <taxon>Elaeidinae</taxon>
        <taxon>Elaeis</taxon>
    </lineage>
</organism>
<keyword evidence="3" id="KW-0690">Ribosome biogenesis</keyword>
<dbReference type="Pfam" id="PF12397">
    <property type="entry name" value="U3snoRNP10"/>
    <property type="match status" value="1"/>
</dbReference>
<dbReference type="RefSeq" id="XP_010919682.1">
    <property type="nucleotide sequence ID" value="XM_010921380.3"/>
</dbReference>
<dbReference type="InterPro" id="IPR056384">
    <property type="entry name" value="ARM_At3g06530"/>
</dbReference>
<dbReference type="Pfam" id="PF23243">
    <property type="entry name" value="HEAT_HEATR1"/>
    <property type="match status" value="1"/>
</dbReference>
<comment type="subcellular location">
    <subcellularLocation>
        <location evidence="1">Nucleus</location>
        <location evidence="1">Nucleolus</location>
    </subcellularLocation>
</comment>
<evidence type="ECO:0000256" key="6">
    <source>
        <dbReference type="ARBA" id="ARBA00023274"/>
    </source>
</evidence>
<evidence type="ECO:0000259" key="7">
    <source>
        <dbReference type="SMART" id="SM01036"/>
    </source>
</evidence>
<evidence type="ECO:0000313" key="9">
    <source>
        <dbReference type="RefSeq" id="XP_010919682.1"/>
    </source>
</evidence>
<keyword evidence="6" id="KW-0687">Ribonucleoprotein</keyword>
<evidence type="ECO:0000256" key="1">
    <source>
        <dbReference type="ARBA" id="ARBA00004604"/>
    </source>
</evidence>
<comment type="similarity">
    <text evidence="2">Belongs to the HEATR1/UTP10 family.</text>
</comment>
<dbReference type="InterPro" id="IPR056473">
    <property type="entry name" value="HEAT_Utp10/HEAT1"/>
</dbReference>